<dbReference type="GO" id="GO:0005840">
    <property type="term" value="C:ribosome"/>
    <property type="evidence" value="ECO:0007669"/>
    <property type="project" value="UniProtKB-KW"/>
</dbReference>
<evidence type="ECO:0000313" key="3">
    <source>
        <dbReference type="EMBL" id="KAF4303076.1"/>
    </source>
</evidence>
<dbReference type="OrthoDB" id="2592504at2759"/>
<dbReference type="Pfam" id="PF24852">
    <property type="entry name" value="DUF7726"/>
    <property type="match status" value="2"/>
</dbReference>
<evidence type="ECO:0000256" key="1">
    <source>
        <dbReference type="SAM" id="MobiDB-lite"/>
    </source>
</evidence>
<dbReference type="EMBL" id="WWBZ02000062">
    <property type="protein sequence ID" value="KAF4303076.1"/>
    <property type="molecule type" value="Genomic_DNA"/>
</dbReference>
<keyword evidence="4" id="KW-1185">Reference proteome</keyword>
<feature type="region of interest" description="Disordered" evidence="1">
    <location>
        <begin position="125"/>
        <end position="166"/>
    </location>
</feature>
<dbReference type="AlphaFoldDB" id="A0A8H4IL10"/>
<gene>
    <name evidence="3" type="ORF">GTA08_BOTSDO08799</name>
</gene>
<feature type="compositionally biased region" description="Low complexity" evidence="1">
    <location>
        <begin position="139"/>
        <end position="156"/>
    </location>
</feature>
<reference evidence="3" key="1">
    <citation type="submission" date="2020-04" db="EMBL/GenBank/DDBJ databases">
        <title>Genome Assembly and Annotation of Botryosphaeria dothidea sdau 11-99, a Latent Pathogen of Apple Fruit Ring Rot in China.</title>
        <authorList>
            <person name="Yu C."/>
            <person name="Diao Y."/>
            <person name="Lu Q."/>
            <person name="Zhao J."/>
            <person name="Cui S."/>
            <person name="Peng C."/>
            <person name="He B."/>
            <person name="Liu H."/>
        </authorList>
    </citation>
    <scope>NUCLEOTIDE SEQUENCE [LARGE SCALE GENOMIC DNA]</scope>
    <source>
        <strain evidence="3">Sdau11-99</strain>
    </source>
</reference>
<evidence type="ECO:0000259" key="2">
    <source>
        <dbReference type="Pfam" id="PF24852"/>
    </source>
</evidence>
<dbReference type="Proteomes" id="UP000572817">
    <property type="component" value="Unassembled WGS sequence"/>
</dbReference>
<protein>
    <submittedName>
        <fullName evidence="3">37s ribosomal protein</fullName>
    </submittedName>
</protein>
<keyword evidence="3" id="KW-0687">Ribonucleoprotein</keyword>
<name>A0A8H4IL10_9PEZI</name>
<dbReference type="PANTHER" id="PTHR42339">
    <property type="entry name" value="HISTONE H1"/>
    <property type="match status" value="1"/>
</dbReference>
<feature type="domain" description="DUF7726" evidence="2">
    <location>
        <begin position="176"/>
        <end position="255"/>
    </location>
</feature>
<proteinExistence type="predicted"/>
<dbReference type="InterPro" id="IPR056143">
    <property type="entry name" value="DUF7726"/>
</dbReference>
<accession>A0A8H4IL10</accession>
<evidence type="ECO:0000313" key="4">
    <source>
        <dbReference type="Proteomes" id="UP000572817"/>
    </source>
</evidence>
<sequence length="306" mass="33867">MPRQRKDSKELSNEPASKGANAGKKRSRTTEEPQEEFDDSGWGQACSGLPVDKNCDQVRRMIHRLIDNGGMKVGEFCDKIGVSNNSYNTFLKQSGATKGMGSNCYMNAWAYFKYREMNGVKLPTAQSAAKKQKTEAKSADSGSPKGASAKGASKGGPTATDVADVQLPGEEKDAVQVYETCDEIRKKINAHMKKPGISQAQFARDLSAMFHGDAKVTAAQLSAFRGKKGPTTGNTSPAFYAAYFFFEKLRIKDGKPKSQFREEMEKIWRKQGGFDIKLRHDGGVLCRASERPWEDKYGQLHIDRVR</sequence>
<dbReference type="PANTHER" id="PTHR42339:SF1">
    <property type="entry name" value="HISTONE H1"/>
    <property type="match status" value="1"/>
</dbReference>
<organism evidence="3 4">
    <name type="scientific">Botryosphaeria dothidea</name>
    <dbReference type="NCBI Taxonomy" id="55169"/>
    <lineage>
        <taxon>Eukaryota</taxon>
        <taxon>Fungi</taxon>
        <taxon>Dikarya</taxon>
        <taxon>Ascomycota</taxon>
        <taxon>Pezizomycotina</taxon>
        <taxon>Dothideomycetes</taxon>
        <taxon>Dothideomycetes incertae sedis</taxon>
        <taxon>Botryosphaeriales</taxon>
        <taxon>Botryosphaeriaceae</taxon>
        <taxon>Botryosphaeria</taxon>
    </lineage>
</organism>
<keyword evidence="3" id="KW-0689">Ribosomal protein</keyword>
<feature type="region of interest" description="Disordered" evidence="1">
    <location>
        <begin position="1"/>
        <end position="44"/>
    </location>
</feature>
<comment type="caution">
    <text evidence="3">The sequence shown here is derived from an EMBL/GenBank/DDBJ whole genome shotgun (WGS) entry which is preliminary data.</text>
</comment>
<feature type="domain" description="DUF7726" evidence="2">
    <location>
        <begin position="50"/>
        <end position="121"/>
    </location>
</feature>
<feature type="compositionally biased region" description="Basic and acidic residues" evidence="1">
    <location>
        <begin position="1"/>
        <end position="12"/>
    </location>
</feature>